<dbReference type="InterPro" id="IPR003768">
    <property type="entry name" value="ScpA"/>
</dbReference>
<evidence type="ECO:0000313" key="3">
    <source>
        <dbReference type="EMBL" id="CAA7602063.1"/>
    </source>
</evidence>
<sequence>MEKSHPEKSHPAPLVELPAFQGPLDLLLQLIQAEKVDICDIPIARIAEQFMRTLQRMGSLDMEVTSEFLVLAAQLLYIKSSLLLPKPLRPEESVTTEDPRQELVERLLSYRAYKEAAQWLGSLQGTTGRRFFREPDVEALRRQARAGDPLAGVSFADLWQAFGQVLARAEKGEDIEHLKPDEIALQVMLKDVWRRVLWHPRGIGFRRLLRTPDRLEAVVAFLAVLELLKDGRIRAEQSSSGNEIFLFPTARAWEFAEEE</sequence>
<dbReference type="Proteomes" id="UP001071230">
    <property type="component" value="Unassembled WGS sequence"/>
</dbReference>
<dbReference type="EMBL" id="LR746496">
    <property type="protein sequence ID" value="CAA7602063.1"/>
    <property type="molecule type" value="Genomic_DNA"/>
</dbReference>
<reference evidence="3" key="2">
    <citation type="submission" date="2020-01" db="EMBL/GenBank/DDBJ databases">
        <authorList>
            <person name="Hornung B."/>
        </authorList>
    </citation>
    <scope>NUCLEOTIDE SEQUENCE</scope>
    <source>
        <strain evidence="3">PacBioINE</strain>
    </source>
</reference>
<dbReference type="Gene3D" id="6.10.250.2410">
    <property type="match status" value="1"/>
</dbReference>
<dbReference type="PANTHER" id="PTHR33969:SF2">
    <property type="entry name" value="SEGREGATION AND CONDENSATION PROTEIN A"/>
    <property type="match status" value="1"/>
</dbReference>
<organism evidence="3">
    <name type="scientific">Acididesulfobacillus acetoxydans</name>
    <dbReference type="NCBI Taxonomy" id="1561005"/>
    <lineage>
        <taxon>Bacteria</taxon>
        <taxon>Bacillati</taxon>
        <taxon>Bacillota</taxon>
        <taxon>Clostridia</taxon>
        <taxon>Eubacteriales</taxon>
        <taxon>Peptococcaceae</taxon>
        <taxon>Acididesulfobacillus</taxon>
    </lineage>
</organism>
<dbReference type="Proteomes" id="UP000836597">
    <property type="component" value="Chromosome"/>
</dbReference>
<evidence type="ECO:0000256" key="2">
    <source>
        <dbReference type="ARBA" id="ARBA00044777"/>
    </source>
</evidence>
<evidence type="ECO:0000256" key="1">
    <source>
        <dbReference type="ARBA" id="ARBA00022829"/>
    </source>
</evidence>
<proteinExistence type="predicted"/>
<evidence type="ECO:0000313" key="5">
    <source>
        <dbReference type="Proteomes" id="UP001071230"/>
    </source>
</evidence>
<dbReference type="Pfam" id="PF02616">
    <property type="entry name" value="SMC_ScpA"/>
    <property type="match status" value="1"/>
</dbReference>
<keyword evidence="1" id="KW-0159">Chromosome partition</keyword>
<dbReference type="PANTHER" id="PTHR33969">
    <property type="entry name" value="SEGREGATION AND CONDENSATION PROTEIN A"/>
    <property type="match status" value="1"/>
</dbReference>
<protein>
    <recommendedName>
        <fullName evidence="2">Segregation and condensation protein A</fullName>
    </recommendedName>
</protein>
<dbReference type="AlphaFoldDB" id="A0A8S0VXM7"/>
<dbReference type="GO" id="GO:0007059">
    <property type="term" value="P:chromosome segregation"/>
    <property type="evidence" value="ECO:0007669"/>
    <property type="project" value="UniProtKB-KW"/>
</dbReference>
<name>A0A8S0VXM7_9FIRM</name>
<gene>
    <name evidence="4" type="ORF">DEACI_2569</name>
    <name evidence="3" type="ORF">DEACI_2735</name>
</gene>
<dbReference type="EMBL" id="CDGJ01000078">
    <property type="protein sequence ID" value="CEJ08094.1"/>
    <property type="molecule type" value="Genomic_DNA"/>
</dbReference>
<dbReference type="KEGG" id="aacx:DEACI_2735"/>
<dbReference type="RefSeq" id="WP_240985497.1">
    <property type="nucleotide sequence ID" value="NZ_CDGJ01000078.1"/>
</dbReference>
<evidence type="ECO:0000313" key="4">
    <source>
        <dbReference type="EMBL" id="CEJ08094.1"/>
    </source>
</evidence>
<reference evidence="4" key="1">
    <citation type="submission" date="2014-11" db="EMBL/GenBank/DDBJ databases">
        <authorList>
            <person name="Hornung B.V."/>
        </authorList>
    </citation>
    <scope>NUCLEOTIDE SEQUENCE</scope>
    <source>
        <strain evidence="4">INE</strain>
    </source>
</reference>
<keyword evidence="5" id="KW-1185">Reference proteome</keyword>
<accession>A0A8S0VXM7</accession>